<dbReference type="Proteomes" id="UP001152795">
    <property type="component" value="Unassembled WGS sequence"/>
</dbReference>
<dbReference type="InterPro" id="IPR008737">
    <property type="entry name" value="DUF1758"/>
</dbReference>
<evidence type="ECO:0000313" key="2">
    <source>
        <dbReference type="EMBL" id="CAB4003839.1"/>
    </source>
</evidence>
<evidence type="ECO:0000259" key="1">
    <source>
        <dbReference type="Pfam" id="PF05585"/>
    </source>
</evidence>
<organism evidence="2 3">
    <name type="scientific">Paramuricea clavata</name>
    <name type="common">Red gorgonian</name>
    <name type="synonym">Violescent sea-whip</name>
    <dbReference type="NCBI Taxonomy" id="317549"/>
    <lineage>
        <taxon>Eukaryota</taxon>
        <taxon>Metazoa</taxon>
        <taxon>Cnidaria</taxon>
        <taxon>Anthozoa</taxon>
        <taxon>Octocorallia</taxon>
        <taxon>Malacalcyonacea</taxon>
        <taxon>Plexauridae</taxon>
        <taxon>Paramuricea</taxon>
    </lineage>
</organism>
<gene>
    <name evidence="2" type="ORF">PACLA_8A060004</name>
</gene>
<keyword evidence="3" id="KW-1185">Reference proteome</keyword>
<comment type="caution">
    <text evidence="2">The sequence shown here is derived from an EMBL/GenBank/DDBJ whole genome shotgun (WGS) entry which is preliminary data.</text>
</comment>
<reference evidence="2" key="1">
    <citation type="submission" date="2020-04" db="EMBL/GenBank/DDBJ databases">
        <authorList>
            <person name="Alioto T."/>
            <person name="Alioto T."/>
            <person name="Gomez Garrido J."/>
        </authorList>
    </citation>
    <scope>NUCLEOTIDE SEQUENCE</scope>
    <source>
        <strain evidence="2">A484AB</strain>
    </source>
</reference>
<evidence type="ECO:0000313" key="3">
    <source>
        <dbReference type="Proteomes" id="UP001152795"/>
    </source>
</evidence>
<proteinExistence type="predicted"/>
<sequence>MFESLNVNADDITDDCNDMSGTESNDSATVINSEDPEKSIQATIIFDSDSQRSYVTRHIKESLNLPTIKKETLMIKTFGSSVGQLQMHNLVQLTVKGEDSNHIVQLNAFAISTICSPLI</sequence>
<dbReference type="EMBL" id="CACRXK020004737">
    <property type="protein sequence ID" value="CAB4003839.1"/>
    <property type="molecule type" value="Genomic_DNA"/>
</dbReference>
<feature type="domain" description="DUF1758" evidence="1">
    <location>
        <begin position="33"/>
        <end position="98"/>
    </location>
</feature>
<dbReference type="AlphaFoldDB" id="A0A6S7HHR2"/>
<protein>
    <recommendedName>
        <fullName evidence="1">DUF1758 domain-containing protein</fullName>
    </recommendedName>
</protein>
<dbReference type="OrthoDB" id="5976685at2759"/>
<dbReference type="Pfam" id="PF05585">
    <property type="entry name" value="DUF1758"/>
    <property type="match status" value="1"/>
</dbReference>
<name>A0A6S7HHR2_PARCT</name>
<accession>A0A6S7HHR2</accession>